<evidence type="ECO:0000313" key="1">
    <source>
        <dbReference type="EMBL" id="RGT46020.1"/>
    </source>
</evidence>
<accession>A0A412NX19</accession>
<reference evidence="3 4" key="1">
    <citation type="submission" date="2018-08" db="EMBL/GenBank/DDBJ databases">
        <title>A genome reference for cultivated species of the human gut microbiota.</title>
        <authorList>
            <person name="Zou Y."/>
            <person name="Xue W."/>
            <person name="Luo G."/>
        </authorList>
    </citation>
    <scope>NUCLEOTIDE SEQUENCE [LARGE SCALE GENOMIC DNA]</scope>
    <source>
        <strain evidence="1 3">AF19-10AC</strain>
        <strain evidence="2 4">AF36-16BH</strain>
    </source>
</reference>
<evidence type="ECO:0000313" key="2">
    <source>
        <dbReference type="EMBL" id="RHL95189.1"/>
    </source>
</evidence>
<dbReference type="AlphaFoldDB" id="A0A412NX19"/>
<evidence type="ECO:0000313" key="4">
    <source>
        <dbReference type="Proteomes" id="UP000285013"/>
    </source>
</evidence>
<comment type="caution">
    <text evidence="2">The sequence shown here is derived from an EMBL/GenBank/DDBJ whole genome shotgun (WGS) entry which is preliminary data.</text>
</comment>
<proteinExistence type="predicted"/>
<organism evidence="2 4">
    <name type="scientific">Bacteroides intestinalis</name>
    <dbReference type="NCBI Taxonomy" id="329854"/>
    <lineage>
        <taxon>Bacteria</taxon>
        <taxon>Pseudomonadati</taxon>
        <taxon>Bacteroidota</taxon>
        <taxon>Bacteroidia</taxon>
        <taxon>Bacteroidales</taxon>
        <taxon>Bacteroidaceae</taxon>
        <taxon>Bacteroides</taxon>
    </lineage>
</organism>
<gene>
    <name evidence="1" type="ORF">DWX27_21090</name>
    <name evidence="2" type="ORF">DWZ95_05070</name>
</gene>
<dbReference type="Proteomes" id="UP000285013">
    <property type="component" value="Unassembled WGS sequence"/>
</dbReference>
<protein>
    <submittedName>
        <fullName evidence="2">XRE family transcriptional regulator</fullName>
    </submittedName>
</protein>
<evidence type="ECO:0000313" key="3">
    <source>
        <dbReference type="Proteomes" id="UP000284772"/>
    </source>
</evidence>
<sequence>MKPIGVLIKEELERQERSITWFAHKLSCDRSNVYRLFQKESIDTNLLARISLLLGRDFFSDLSEYIKQKGLSQDSQ</sequence>
<name>A0A412NX19_9BACE</name>
<dbReference type="Proteomes" id="UP000284772">
    <property type="component" value="Unassembled WGS sequence"/>
</dbReference>
<dbReference type="EMBL" id="QRWT01000036">
    <property type="protein sequence ID" value="RGT46020.1"/>
    <property type="molecule type" value="Genomic_DNA"/>
</dbReference>
<dbReference type="EMBL" id="QRPE01000003">
    <property type="protein sequence ID" value="RHL95189.1"/>
    <property type="molecule type" value="Genomic_DNA"/>
</dbReference>